<evidence type="ECO:0000313" key="1">
    <source>
        <dbReference type="EMBL" id="USP80665.1"/>
    </source>
</evidence>
<dbReference type="OrthoDB" id="4708870at2759"/>
<protein>
    <submittedName>
        <fullName evidence="1">Uncharacterized protein</fullName>
    </submittedName>
</protein>
<name>A0A9Q9DW68_CURCL</name>
<sequence length="501" mass="57592">MGGRAFKDLHCPRISPDVYSKAKSQATAALQTVFEQVVVPTEMPEKCDYGDIDFLVSNPLKSPGAYTIQNFPWEETVQRIKEAFGTTHGRRGYLTADCMYFAVNAPCDEDYFIQIDVKVCFKPELFEWCTYELNYASNSKIIGSMVKPLGLTLDPEGIHIRVEDIEETDHHGSMVWVSKNPKDLLRIAGLDHRMVHNRFSTKEEIYQYFASSWLFHPAHFAARLAEEKYNNRIGDRSPHWIHFIKVWVPKRFPSDRLLNDASDSVESKDSSNKRNLQDLQAWYKHTRAAVRDKVFTMFPDVAREHYVRRVAYLKKQQEQRLIELLMNAIPVGTEGWKEDIAQPTIVFTDPAPTTTNLKSAALREMILPTSAPRTPAPFKHGTSTQLSHTNTIYIDPLPREPPIPCVQRPPPNSMSIPAKLACLARWTDFDPHTGAPYVRCSRRPKDEDMYWADAVDAGATEEVLVRWAKEAWWGIWARQVVVNYTGMWKRKFEKEDARKGI</sequence>
<dbReference type="Proteomes" id="UP001056012">
    <property type="component" value="Chromosome 6"/>
</dbReference>
<proteinExistence type="predicted"/>
<reference evidence="1" key="1">
    <citation type="submission" date="2021-12" db="EMBL/GenBank/DDBJ databases">
        <title>Curvularia clavata genome.</title>
        <authorList>
            <person name="Cao Y."/>
        </authorList>
    </citation>
    <scope>NUCLEOTIDE SEQUENCE</scope>
    <source>
        <strain evidence="1">Yc1106</strain>
    </source>
</reference>
<dbReference type="VEuPathDB" id="FungiDB:yc1106_07939"/>
<evidence type="ECO:0000313" key="2">
    <source>
        <dbReference type="Proteomes" id="UP001056012"/>
    </source>
</evidence>
<organism evidence="1 2">
    <name type="scientific">Curvularia clavata</name>
    <dbReference type="NCBI Taxonomy" id="95742"/>
    <lineage>
        <taxon>Eukaryota</taxon>
        <taxon>Fungi</taxon>
        <taxon>Dikarya</taxon>
        <taxon>Ascomycota</taxon>
        <taxon>Pezizomycotina</taxon>
        <taxon>Dothideomycetes</taxon>
        <taxon>Pleosporomycetidae</taxon>
        <taxon>Pleosporales</taxon>
        <taxon>Pleosporineae</taxon>
        <taxon>Pleosporaceae</taxon>
        <taxon>Curvularia</taxon>
    </lineage>
</organism>
<keyword evidence="2" id="KW-1185">Reference proteome</keyword>
<gene>
    <name evidence="1" type="ORF">yc1106_07939</name>
</gene>
<dbReference type="EMBL" id="CP089279">
    <property type="protein sequence ID" value="USP80665.1"/>
    <property type="molecule type" value="Genomic_DNA"/>
</dbReference>
<accession>A0A9Q9DW68</accession>
<dbReference type="AlphaFoldDB" id="A0A9Q9DW68"/>